<evidence type="ECO:0000313" key="16">
    <source>
        <dbReference type="EnsemblMetazoa" id="XP_038060673.1"/>
    </source>
</evidence>
<evidence type="ECO:0000259" key="14">
    <source>
        <dbReference type="PROSITE" id="PS50878"/>
    </source>
</evidence>
<dbReference type="EnsemblMetazoa" id="XM_038204745.1">
    <property type="protein sequence ID" value="XP_038060673.1"/>
    <property type="gene ID" value="LOC119731563"/>
</dbReference>
<dbReference type="InterPro" id="IPR001878">
    <property type="entry name" value="Znf_CCHC"/>
</dbReference>
<reference evidence="16" key="1">
    <citation type="submission" date="2022-11" db="UniProtKB">
        <authorList>
            <consortium name="EnsemblMetazoa"/>
        </authorList>
    </citation>
    <scope>IDENTIFICATION</scope>
</reference>
<dbReference type="InterPro" id="IPR050951">
    <property type="entry name" value="Retrovirus_Pol_polyprotein"/>
</dbReference>
<feature type="region of interest" description="Disordered" evidence="11">
    <location>
        <begin position="188"/>
        <end position="212"/>
    </location>
</feature>
<dbReference type="Pfam" id="PF03732">
    <property type="entry name" value="Retrotrans_gag"/>
    <property type="match status" value="1"/>
</dbReference>
<dbReference type="GO" id="GO:0006508">
    <property type="term" value="P:proteolysis"/>
    <property type="evidence" value="ECO:0007669"/>
    <property type="project" value="UniProtKB-KW"/>
</dbReference>
<dbReference type="InterPro" id="IPR001995">
    <property type="entry name" value="Peptidase_A2_cat"/>
</dbReference>
<feature type="domain" description="Peptidase A2" evidence="13">
    <location>
        <begin position="341"/>
        <end position="421"/>
    </location>
</feature>
<evidence type="ECO:0000256" key="6">
    <source>
        <dbReference type="ARBA" id="ARBA00022759"/>
    </source>
</evidence>
<keyword evidence="5" id="KW-0064">Aspartyl protease</keyword>
<keyword evidence="10" id="KW-0479">Metal-binding</keyword>
<dbReference type="OrthoDB" id="5950987at2759"/>
<evidence type="ECO:0000259" key="15">
    <source>
        <dbReference type="PROSITE" id="PS50994"/>
    </source>
</evidence>
<keyword evidence="10" id="KW-0862">Zinc</keyword>
<protein>
    <recommendedName>
        <fullName evidence="18">Reverse transcriptase</fullName>
    </recommendedName>
</protein>
<dbReference type="SMART" id="SM00343">
    <property type="entry name" value="ZnF_C2HC"/>
    <property type="match status" value="2"/>
</dbReference>
<dbReference type="Pfam" id="PF17921">
    <property type="entry name" value="Integrase_H2C2"/>
    <property type="match status" value="1"/>
</dbReference>
<dbReference type="Proteomes" id="UP000887568">
    <property type="component" value="Unplaced"/>
</dbReference>
<dbReference type="InterPro" id="IPR021109">
    <property type="entry name" value="Peptidase_aspartic_dom_sf"/>
</dbReference>
<dbReference type="GO" id="GO:0004190">
    <property type="term" value="F:aspartic-type endopeptidase activity"/>
    <property type="evidence" value="ECO:0007669"/>
    <property type="project" value="UniProtKB-KW"/>
</dbReference>
<dbReference type="PROSITE" id="PS50175">
    <property type="entry name" value="ASP_PROT_RETROV"/>
    <property type="match status" value="1"/>
</dbReference>
<dbReference type="GO" id="GO:0004519">
    <property type="term" value="F:endonuclease activity"/>
    <property type="evidence" value="ECO:0007669"/>
    <property type="project" value="UniProtKB-KW"/>
</dbReference>
<keyword evidence="10" id="KW-0863">Zinc-finger</keyword>
<feature type="domain" description="Integrase catalytic" evidence="15">
    <location>
        <begin position="1043"/>
        <end position="1201"/>
    </location>
</feature>
<dbReference type="InterPro" id="IPR043502">
    <property type="entry name" value="DNA/RNA_pol_sf"/>
</dbReference>
<dbReference type="InterPro" id="IPR000477">
    <property type="entry name" value="RT_dom"/>
</dbReference>
<dbReference type="InterPro" id="IPR036397">
    <property type="entry name" value="RNaseH_sf"/>
</dbReference>
<feature type="compositionally biased region" description="Basic and acidic residues" evidence="11">
    <location>
        <begin position="1382"/>
        <end position="1392"/>
    </location>
</feature>
<dbReference type="OMA" id="RIRIDWG"/>
<dbReference type="Gene3D" id="3.30.70.270">
    <property type="match status" value="2"/>
</dbReference>
<keyword evidence="1" id="KW-0645">Protease</keyword>
<dbReference type="SUPFAM" id="SSF53098">
    <property type="entry name" value="Ribonuclease H-like"/>
    <property type="match status" value="1"/>
</dbReference>
<evidence type="ECO:0000256" key="11">
    <source>
        <dbReference type="SAM" id="MobiDB-lite"/>
    </source>
</evidence>
<sequence>MATFQRTVFEEFNPVDGDIDTYLERLDQYFIAVDIAETEANAVKRKAILLSSIGFTAYKTLKDLSFPQQPKEKSFEDLCKLLRGHYRPKRLAVAERFRFHNARQMPGQSICEYVAHLKKMAVYCDFAGDQLQESLRDRFICGLQSESIQKKLLARNYNFQQTLDLALAEEAAAKNVRDMGTVETKPVNRVTSHYKRNQKWQKPRSSQPRKHCDRCGLNNHNRDDCRYKSATCYKCKKVGHLQSECKSDSKSGPAPPTTKYTPQQRTKPKGRVRYVGDDENARELYDPTDDACRDDSTFVDSVFTVTTSDKSKADTSGDTTADTYSRTSTIKVPVKIANIPIQMELDTGAAASIMSQSDYHKYLGHIPMQPVNRVLHAYAGAQLRILGQLVVEVQYGDQKATLPLIIVHADKYAPPLLGREWLTVLKLDWPNLFSQGQYGVKSDPIAELKSEYKDIFQPELGTVRGVKATLHVKEDAIPVFHKARTVPLALRPAVEKELARMEQETIIYPVDFSEWATPLVCVPKADGTVRLCGDYKNTVNKSIHTDQYPIPTSEEVFSKLAGGEKFSKIDLKCAYQQMLLDDKSQEYVTINTHKGLYRYTRLPFGISSSPAIWQRFIEQVLAGLDSTCAIMDDVLVTGKTDEEHLRNVKNVFQRFRKYGLRLKTEKCRFMQESVIYMGRRISSKGIQPTDDKVDAIHNAPVPQNVTELRSWLGMVNFQAQFLPNLSTMAHPLNELLGDCPWQWTDECTRAFEAVKDAISSDKLLAHYDPALPLELATDASPYGLGAVMLHVYADGSRHPIAYASRSLNKHEKGYAQLDKEALAIMFGLKRFRTYLYGRKFTIRTDHKPLERILGPKTSIPTLAAQRLQRWAVMLSAFDYDLQFIPSSQNVLADALSRLPLPTMEENDEDAIYNIEDKRLDSLPVTSKEISHATRTDPVLSRVLEFTKSGWPAEVRDERLKPFFNRRHELSTEQDCLLWGLRVVIPYKYQKFILGELHDAHPGIVRMKEIARSYVWWPNIDRDIEQTVRLCASCQQTRHLPAVAPLMPWVWPSSSWHRIHIDFAQKDGHDFLIVIDAYAKWPEIFHMSSTTANATITVLRDLFSRYGIPYQLVSDNGPQFTSEEFQRFLKVNGVKHVRVAPYHAASNGAAERMVQSFKRALSSSKSSGRSLQQRIDSFLLTYRTTTHATTGRTPASLFLGRELRTRLSLLRPDVERKVVNMQSNQKLHHDKQTQLREFYAGEDVLVKDFRRKETWWLATVAERTAPKSYVVILQDGRVWKRHVDQMRRAERSTTSHSQNSRNGMHTSAHQDTDRSDLASIPVFIPTAETAPVVGSQIPQTERTHAPPSNVTNGEQTSQSATPTVTAGSSASPKPLRRSSRVSKPPDRLIETME</sequence>
<feature type="region of interest" description="Disordered" evidence="11">
    <location>
        <begin position="244"/>
        <end position="273"/>
    </location>
</feature>
<dbReference type="PANTHER" id="PTHR37984:SF5">
    <property type="entry name" value="PROTEIN NYNRIN-LIKE"/>
    <property type="match status" value="1"/>
</dbReference>
<dbReference type="InterPro" id="IPR043128">
    <property type="entry name" value="Rev_trsase/Diguanyl_cyclase"/>
</dbReference>
<dbReference type="PANTHER" id="PTHR37984">
    <property type="entry name" value="PROTEIN CBG26694"/>
    <property type="match status" value="1"/>
</dbReference>
<keyword evidence="3" id="KW-0548">Nucleotidyltransferase</keyword>
<evidence type="ECO:0000256" key="1">
    <source>
        <dbReference type="ARBA" id="ARBA00022670"/>
    </source>
</evidence>
<dbReference type="PROSITE" id="PS50878">
    <property type="entry name" value="RT_POL"/>
    <property type="match status" value="1"/>
</dbReference>
<keyword evidence="7" id="KW-0378">Hydrolase</keyword>
<dbReference type="SUPFAM" id="SSF56672">
    <property type="entry name" value="DNA/RNA polymerases"/>
    <property type="match status" value="1"/>
</dbReference>
<dbReference type="FunFam" id="3.30.420.10:FF:000063">
    <property type="entry name" value="Retrovirus-related Pol polyprotein from transposon 297-like Protein"/>
    <property type="match status" value="1"/>
</dbReference>
<evidence type="ECO:0000256" key="7">
    <source>
        <dbReference type="ARBA" id="ARBA00022801"/>
    </source>
</evidence>
<dbReference type="CDD" id="cd09274">
    <property type="entry name" value="RNase_HI_RT_Ty3"/>
    <property type="match status" value="1"/>
</dbReference>
<evidence type="ECO:0000256" key="5">
    <source>
        <dbReference type="ARBA" id="ARBA00022750"/>
    </source>
</evidence>
<dbReference type="RefSeq" id="XP_038060673.1">
    <property type="nucleotide sequence ID" value="XM_038204745.1"/>
</dbReference>
<dbReference type="Gene3D" id="4.10.60.10">
    <property type="entry name" value="Zinc finger, CCHC-type"/>
    <property type="match status" value="1"/>
</dbReference>
<feature type="region of interest" description="Disordered" evidence="11">
    <location>
        <begin position="1330"/>
        <end position="1392"/>
    </location>
</feature>
<evidence type="ECO:0008006" key="18">
    <source>
        <dbReference type="Google" id="ProtNLM"/>
    </source>
</evidence>
<keyword evidence="9" id="KW-0511">Multifunctional enzyme</keyword>
<dbReference type="InterPro" id="IPR001584">
    <property type="entry name" value="Integrase_cat-core"/>
</dbReference>
<dbReference type="GO" id="GO:0016779">
    <property type="term" value="F:nucleotidyltransferase activity"/>
    <property type="evidence" value="ECO:0007669"/>
    <property type="project" value="UniProtKB-KW"/>
</dbReference>
<dbReference type="InterPro" id="IPR012337">
    <property type="entry name" value="RNaseH-like_sf"/>
</dbReference>
<evidence type="ECO:0000259" key="13">
    <source>
        <dbReference type="PROSITE" id="PS50175"/>
    </source>
</evidence>
<feature type="compositionally biased region" description="Polar residues" evidence="11">
    <location>
        <begin position="1293"/>
        <end position="1306"/>
    </location>
</feature>
<accession>A0A914AA80</accession>
<dbReference type="PROSITE" id="PS50158">
    <property type="entry name" value="ZF_CCHC"/>
    <property type="match status" value="1"/>
</dbReference>
<evidence type="ECO:0000256" key="2">
    <source>
        <dbReference type="ARBA" id="ARBA00022679"/>
    </source>
</evidence>
<dbReference type="GO" id="GO:0003677">
    <property type="term" value="F:DNA binding"/>
    <property type="evidence" value="ECO:0007669"/>
    <property type="project" value="UniProtKB-KW"/>
</dbReference>
<dbReference type="InterPro" id="IPR005162">
    <property type="entry name" value="Retrotrans_gag_dom"/>
</dbReference>
<evidence type="ECO:0000256" key="4">
    <source>
        <dbReference type="ARBA" id="ARBA00022722"/>
    </source>
</evidence>
<evidence type="ECO:0000313" key="17">
    <source>
        <dbReference type="Proteomes" id="UP000887568"/>
    </source>
</evidence>
<keyword evidence="17" id="KW-1185">Reference proteome</keyword>
<feature type="compositionally biased region" description="Basic residues" evidence="11">
    <location>
        <begin position="192"/>
        <end position="212"/>
    </location>
</feature>
<dbReference type="GO" id="GO:0015074">
    <property type="term" value="P:DNA integration"/>
    <property type="evidence" value="ECO:0007669"/>
    <property type="project" value="InterPro"/>
</dbReference>
<keyword evidence="6" id="KW-0255">Endonuclease</keyword>
<dbReference type="Gene3D" id="3.30.420.10">
    <property type="entry name" value="Ribonuclease H-like superfamily/Ribonuclease H"/>
    <property type="match status" value="1"/>
</dbReference>
<feature type="domain" description="Reverse transcriptase" evidence="14">
    <location>
        <begin position="503"/>
        <end position="681"/>
    </location>
</feature>
<dbReference type="SUPFAM" id="SSF57756">
    <property type="entry name" value="Retrovirus zinc finger-like domains"/>
    <property type="match status" value="1"/>
</dbReference>
<evidence type="ECO:0000256" key="8">
    <source>
        <dbReference type="ARBA" id="ARBA00023125"/>
    </source>
</evidence>
<keyword evidence="8" id="KW-0238">DNA-binding</keyword>
<proteinExistence type="predicted"/>
<dbReference type="Gene3D" id="3.10.10.10">
    <property type="entry name" value="HIV Type 1 Reverse Transcriptase, subunit A, domain 1"/>
    <property type="match status" value="1"/>
</dbReference>
<dbReference type="GeneID" id="119731563"/>
<dbReference type="PROSITE" id="PS50994">
    <property type="entry name" value="INTEGRASE"/>
    <property type="match status" value="1"/>
</dbReference>
<name>A0A914AA80_PATMI</name>
<dbReference type="FunFam" id="3.30.70.270:FF:000026">
    <property type="entry name" value="Transposon Ty3-G Gag-Pol polyprotein"/>
    <property type="match status" value="1"/>
</dbReference>
<dbReference type="InterPro" id="IPR036875">
    <property type="entry name" value="Znf_CCHC_sf"/>
</dbReference>
<dbReference type="Pfam" id="PF00665">
    <property type="entry name" value="rve"/>
    <property type="match status" value="1"/>
</dbReference>
<feature type="compositionally biased region" description="Polar residues" evidence="11">
    <location>
        <begin position="1335"/>
        <end position="1370"/>
    </location>
</feature>
<dbReference type="InterPro" id="IPR041588">
    <property type="entry name" value="Integrase_H2C2"/>
</dbReference>
<evidence type="ECO:0000256" key="9">
    <source>
        <dbReference type="ARBA" id="ARBA00023268"/>
    </source>
</evidence>
<keyword evidence="4" id="KW-0540">Nuclease</keyword>
<dbReference type="InterPro" id="IPR041577">
    <property type="entry name" value="RT_RNaseH_2"/>
</dbReference>
<feature type="region of interest" description="Disordered" evidence="11">
    <location>
        <begin position="1284"/>
        <end position="1314"/>
    </location>
</feature>
<organism evidence="16 17">
    <name type="scientific">Patiria miniata</name>
    <name type="common">Bat star</name>
    <name type="synonym">Asterina miniata</name>
    <dbReference type="NCBI Taxonomy" id="46514"/>
    <lineage>
        <taxon>Eukaryota</taxon>
        <taxon>Metazoa</taxon>
        <taxon>Echinodermata</taxon>
        <taxon>Eleutherozoa</taxon>
        <taxon>Asterozoa</taxon>
        <taxon>Asteroidea</taxon>
        <taxon>Valvatacea</taxon>
        <taxon>Valvatida</taxon>
        <taxon>Asterinidae</taxon>
        <taxon>Patiria</taxon>
    </lineage>
</organism>
<evidence type="ECO:0000259" key="12">
    <source>
        <dbReference type="PROSITE" id="PS50158"/>
    </source>
</evidence>
<dbReference type="Gene3D" id="1.10.340.70">
    <property type="match status" value="1"/>
</dbReference>
<dbReference type="CDD" id="cd01647">
    <property type="entry name" value="RT_LTR"/>
    <property type="match status" value="1"/>
</dbReference>
<evidence type="ECO:0000256" key="3">
    <source>
        <dbReference type="ARBA" id="ARBA00022695"/>
    </source>
</evidence>
<feature type="domain" description="CCHC-type" evidence="12">
    <location>
        <begin position="232"/>
        <end position="247"/>
    </location>
</feature>
<evidence type="ECO:0000256" key="10">
    <source>
        <dbReference type="PROSITE-ProRule" id="PRU00047"/>
    </source>
</evidence>
<dbReference type="Pfam" id="PF00078">
    <property type="entry name" value="RVT_1"/>
    <property type="match status" value="1"/>
</dbReference>
<dbReference type="FunFam" id="1.10.340.70:FF:000003">
    <property type="entry name" value="Protein CBG25708"/>
    <property type="match status" value="1"/>
</dbReference>
<dbReference type="Gene3D" id="2.40.70.10">
    <property type="entry name" value="Acid Proteases"/>
    <property type="match status" value="1"/>
</dbReference>
<keyword evidence="2" id="KW-0808">Transferase</keyword>
<dbReference type="Pfam" id="PF17919">
    <property type="entry name" value="RT_RNaseH_2"/>
    <property type="match status" value="1"/>
</dbReference>
<dbReference type="SUPFAM" id="SSF50630">
    <property type="entry name" value="Acid proteases"/>
    <property type="match status" value="1"/>
</dbReference>
<dbReference type="GO" id="GO:0008270">
    <property type="term" value="F:zinc ion binding"/>
    <property type="evidence" value="ECO:0007669"/>
    <property type="project" value="UniProtKB-KW"/>
</dbReference>
<dbReference type="Pfam" id="PF00098">
    <property type="entry name" value="zf-CCHC"/>
    <property type="match status" value="1"/>
</dbReference>